<keyword evidence="3" id="KW-1003">Cell membrane</keyword>
<evidence type="ECO:0000256" key="9">
    <source>
        <dbReference type="ARBA" id="ARBA00023136"/>
    </source>
</evidence>
<reference evidence="14 15" key="1">
    <citation type="submission" date="2023-07" db="EMBL/GenBank/DDBJ databases">
        <title>Sequencing the genomes of 1000 actinobacteria strains.</title>
        <authorList>
            <person name="Klenk H.-P."/>
        </authorList>
    </citation>
    <scope>NUCLEOTIDE SEQUENCE [LARGE SCALE GENOMIC DNA]</scope>
    <source>
        <strain evidence="14 15">DSM 44508</strain>
    </source>
</reference>
<evidence type="ECO:0000256" key="5">
    <source>
        <dbReference type="ARBA" id="ARBA00022692"/>
    </source>
</evidence>
<comment type="subcellular location">
    <subcellularLocation>
        <location evidence="1">Cell inner membrane</location>
        <topology evidence="1">Multi-pass membrane protein</topology>
    </subcellularLocation>
    <subcellularLocation>
        <location evidence="12">Cell membrane</location>
        <topology evidence="12">Multi-pass membrane protein</topology>
    </subcellularLocation>
</comment>
<evidence type="ECO:0000313" key="15">
    <source>
        <dbReference type="Proteomes" id="UP001183619"/>
    </source>
</evidence>
<keyword evidence="6" id="KW-0571">Peptide transport</keyword>
<gene>
    <name evidence="14" type="ORF">J2S37_001169</name>
</gene>
<dbReference type="Pfam" id="PF00528">
    <property type="entry name" value="BPD_transp_1"/>
    <property type="match status" value="1"/>
</dbReference>
<dbReference type="EMBL" id="JAVDYF010000001">
    <property type="protein sequence ID" value="MDR7354631.1"/>
    <property type="molecule type" value="Genomic_DNA"/>
</dbReference>
<feature type="domain" description="ABC transmembrane type-1" evidence="13">
    <location>
        <begin position="100"/>
        <end position="289"/>
    </location>
</feature>
<keyword evidence="5 12" id="KW-0812">Transmembrane</keyword>
<keyword evidence="8 12" id="KW-1133">Transmembrane helix</keyword>
<evidence type="ECO:0000256" key="6">
    <source>
        <dbReference type="ARBA" id="ARBA00022856"/>
    </source>
</evidence>
<keyword evidence="2 12" id="KW-0813">Transport</keyword>
<evidence type="ECO:0000256" key="12">
    <source>
        <dbReference type="RuleBase" id="RU363032"/>
    </source>
</evidence>
<dbReference type="Gene3D" id="1.10.3720.10">
    <property type="entry name" value="MetI-like"/>
    <property type="match status" value="1"/>
</dbReference>
<dbReference type="Pfam" id="PF12911">
    <property type="entry name" value="OppC_N"/>
    <property type="match status" value="1"/>
</dbReference>
<evidence type="ECO:0000256" key="3">
    <source>
        <dbReference type="ARBA" id="ARBA00022475"/>
    </source>
</evidence>
<accession>A0ABU2B7P8</accession>
<feature type="transmembrane region" description="Helical" evidence="12">
    <location>
        <begin position="40"/>
        <end position="61"/>
    </location>
</feature>
<evidence type="ECO:0000256" key="4">
    <source>
        <dbReference type="ARBA" id="ARBA00022519"/>
    </source>
</evidence>
<dbReference type="InterPro" id="IPR025966">
    <property type="entry name" value="OppC_N"/>
</dbReference>
<evidence type="ECO:0000256" key="10">
    <source>
        <dbReference type="ARBA" id="ARBA00024202"/>
    </source>
</evidence>
<keyword evidence="4" id="KW-0997">Cell inner membrane</keyword>
<dbReference type="Proteomes" id="UP001183619">
    <property type="component" value="Unassembled WGS sequence"/>
</dbReference>
<evidence type="ECO:0000256" key="1">
    <source>
        <dbReference type="ARBA" id="ARBA00004429"/>
    </source>
</evidence>
<name>A0ABU2B7P8_9CORY</name>
<evidence type="ECO:0000256" key="8">
    <source>
        <dbReference type="ARBA" id="ARBA00022989"/>
    </source>
</evidence>
<evidence type="ECO:0000256" key="7">
    <source>
        <dbReference type="ARBA" id="ARBA00022927"/>
    </source>
</evidence>
<sequence>MSKNSSHSAVEVADVAEVKVVKGTSRLKLYTRRFFRNRSAAVGFVIFWILIAFAIIGPQIAKWPYYEPDFLSLSSAPNSEHWFGTTDGGNDLFAQVAHGLGRSLTIAVIVSFLTTLISAFIGAAAALYGGTIEKFVLTIIHFLMAVPTFLIIALLVSDSGGDWKLLIVVLIAFGWMGSARVLWSLSLSVRENDFVRAARYMGVSNVRIIFRHILPNIGSLLVLQLVLGTVSTVVSETGLSFLGLGVKLPDVSLGTLLSGGTSTLITAPWQFYFPAGTLVLLTVSLALIADGMRDAIDPNSHSGGKA</sequence>
<evidence type="ECO:0000256" key="2">
    <source>
        <dbReference type="ARBA" id="ARBA00022448"/>
    </source>
</evidence>
<feature type="transmembrane region" description="Helical" evidence="12">
    <location>
        <begin position="208"/>
        <end position="227"/>
    </location>
</feature>
<dbReference type="RefSeq" id="WP_277105275.1">
    <property type="nucleotide sequence ID" value="NZ_BAAAJS010000019.1"/>
</dbReference>
<keyword evidence="7" id="KW-0653">Protein transport</keyword>
<dbReference type="CDD" id="cd06261">
    <property type="entry name" value="TM_PBP2"/>
    <property type="match status" value="1"/>
</dbReference>
<dbReference type="InterPro" id="IPR000515">
    <property type="entry name" value="MetI-like"/>
</dbReference>
<dbReference type="PROSITE" id="PS50928">
    <property type="entry name" value="ABC_TM1"/>
    <property type="match status" value="1"/>
</dbReference>
<dbReference type="SUPFAM" id="SSF161098">
    <property type="entry name" value="MetI-like"/>
    <property type="match status" value="1"/>
</dbReference>
<keyword evidence="9 12" id="KW-0472">Membrane</keyword>
<proteinExistence type="inferred from homology"/>
<dbReference type="InterPro" id="IPR050366">
    <property type="entry name" value="BP-dependent_transpt_permease"/>
</dbReference>
<feature type="transmembrane region" description="Helical" evidence="12">
    <location>
        <begin position="163"/>
        <end position="187"/>
    </location>
</feature>
<protein>
    <recommendedName>
        <fullName evidence="11">Oligopeptide transport system permease protein OppC</fullName>
    </recommendedName>
</protein>
<evidence type="ECO:0000259" key="13">
    <source>
        <dbReference type="PROSITE" id="PS50928"/>
    </source>
</evidence>
<organism evidence="14 15">
    <name type="scientific">Corynebacterium felinum</name>
    <dbReference type="NCBI Taxonomy" id="131318"/>
    <lineage>
        <taxon>Bacteria</taxon>
        <taxon>Bacillati</taxon>
        <taxon>Actinomycetota</taxon>
        <taxon>Actinomycetes</taxon>
        <taxon>Mycobacteriales</taxon>
        <taxon>Corynebacteriaceae</taxon>
        <taxon>Corynebacterium</taxon>
    </lineage>
</organism>
<comment type="caution">
    <text evidence="14">The sequence shown here is derived from an EMBL/GenBank/DDBJ whole genome shotgun (WGS) entry which is preliminary data.</text>
</comment>
<dbReference type="InterPro" id="IPR035906">
    <property type="entry name" value="MetI-like_sf"/>
</dbReference>
<evidence type="ECO:0000256" key="11">
    <source>
        <dbReference type="ARBA" id="ARBA00072251"/>
    </source>
</evidence>
<feature type="transmembrane region" description="Helical" evidence="12">
    <location>
        <begin position="104"/>
        <end position="128"/>
    </location>
</feature>
<comment type="similarity">
    <text evidence="10">Belongs to the binding-protein-dependent transport system permease family. OppBC subfamily.</text>
</comment>
<feature type="transmembrane region" description="Helical" evidence="12">
    <location>
        <begin position="135"/>
        <end position="157"/>
    </location>
</feature>
<feature type="transmembrane region" description="Helical" evidence="12">
    <location>
        <begin position="271"/>
        <end position="289"/>
    </location>
</feature>
<keyword evidence="15" id="KW-1185">Reference proteome</keyword>
<dbReference type="PANTHER" id="PTHR43386:SF2">
    <property type="entry name" value="OLIGOPEPTIDE TRANSPORT SYSTEM PERMEASE PROTEIN OPPC"/>
    <property type="match status" value="1"/>
</dbReference>
<dbReference type="PANTHER" id="PTHR43386">
    <property type="entry name" value="OLIGOPEPTIDE TRANSPORT SYSTEM PERMEASE PROTEIN APPC"/>
    <property type="match status" value="1"/>
</dbReference>
<evidence type="ECO:0000313" key="14">
    <source>
        <dbReference type="EMBL" id="MDR7354631.1"/>
    </source>
</evidence>